<gene>
    <name evidence="2" type="ORF">GCM10022204_10930</name>
</gene>
<dbReference type="EMBL" id="BAAAYX010000002">
    <property type="protein sequence ID" value="GAA3696781.1"/>
    <property type="molecule type" value="Genomic_DNA"/>
</dbReference>
<evidence type="ECO:0000313" key="2">
    <source>
        <dbReference type="EMBL" id="GAA3696781.1"/>
    </source>
</evidence>
<protein>
    <recommendedName>
        <fullName evidence="4">Lipoprotein</fullName>
    </recommendedName>
</protein>
<comment type="caution">
    <text evidence="2">The sequence shown here is derived from an EMBL/GenBank/DDBJ whole genome shotgun (WGS) entry which is preliminary data.</text>
</comment>
<name>A0ABP7CV73_9ACTN</name>
<dbReference type="Proteomes" id="UP001500051">
    <property type="component" value="Unassembled WGS sequence"/>
</dbReference>
<feature type="signal peptide" evidence="1">
    <location>
        <begin position="1"/>
        <end position="16"/>
    </location>
</feature>
<keyword evidence="1" id="KW-0732">Signal</keyword>
<evidence type="ECO:0008006" key="4">
    <source>
        <dbReference type="Google" id="ProtNLM"/>
    </source>
</evidence>
<feature type="chain" id="PRO_5045748695" description="Lipoprotein" evidence="1">
    <location>
        <begin position="17"/>
        <end position="131"/>
    </location>
</feature>
<reference evidence="3" key="1">
    <citation type="journal article" date="2019" name="Int. J. Syst. Evol. Microbiol.">
        <title>The Global Catalogue of Microorganisms (GCM) 10K type strain sequencing project: providing services to taxonomists for standard genome sequencing and annotation.</title>
        <authorList>
            <consortium name="The Broad Institute Genomics Platform"/>
            <consortium name="The Broad Institute Genome Sequencing Center for Infectious Disease"/>
            <person name="Wu L."/>
            <person name="Ma J."/>
        </authorList>
    </citation>
    <scope>NUCLEOTIDE SEQUENCE [LARGE SCALE GENOMIC DNA]</scope>
    <source>
        <strain evidence="3">JCM 16548</strain>
    </source>
</reference>
<accession>A0ABP7CV73</accession>
<evidence type="ECO:0000313" key="3">
    <source>
        <dbReference type="Proteomes" id="UP001500051"/>
    </source>
</evidence>
<keyword evidence="3" id="KW-1185">Reference proteome</keyword>
<organism evidence="2 3">
    <name type="scientific">Microlunatus aurantiacus</name>
    <dbReference type="NCBI Taxonomy" id="446786"/>
    <lineage>
        <taxon>Bacteria</taxon>
        <taxon>Bacillati</taxon>
        <taxon>Actinomycetota</taxon>
        <taxon>Actinomycetes</taxon>
        <taxon>Propionibacteriales</taxon>
        <taxon>Propionibacteriaceae</taxon>
        <taxon>Microlunatus</taxon>
    </lineage>
</organism>
<evidence type="ECO:0000256" key="1">
    <source>
        <dbReference type="SAM" id="SignalP"/>
    </source>
</evidence>
<sequence length="131" mass="13137">MLIAICLLALSGCSSAVLTQRAGDTVMMTSASTPRAAQLAILEGTLTRTPQGCLASRTPDGGAVVVQFPHGSILAANGRSVDIPDVGTLHLGDSFSGGGGDGDLVDLRGVPAECQVGTSFISWQSGGAVRP</sequence>
<proteinExistence type="predicted"/>